<dbReference type="Pfam" id="PF02785">
    <property type="entry name" value="Biotin_carb_C"/>
    <property type="match status" value="1"/>
</dbReference>
<dbReference type="InterPro" id="IPR005481">
    <property type="entry name" value="BC-like_N"/>
</dbReference>
<dbReference type="PANTHER" id="PTHR18866">
    <property type="entry name" value="CARBOXYLASE:PYRUVATE/ACETYL-COA/PROPIONYL-COA CARBOXYLASE"/>
    <property type="match status" value="1"/>
</dbReference>
<feature type="domain" description="Biotin carboxylation" evidence="9">
    <location>
        <begin position="1"/>
        <end position="445"/>
    </location>
</feature>
<evidence type="ECO:0000256" key="5">
    <source>
        <dbReference type="ARBA" id="ARBA00023267"/>
    </source>
</evidence>
<gene>
    <name evidence="10" type="ORF">B0T45_05095</name>
</gene>
<dbReference type="InterPro" id="IPR011054">
    <property type="entry name" value="Rudment_hybrid_motif"/>
</dbReference>
<reference evidence="10 11" key="1">
    <citation type="submission" date="2017-02" db="EMBL/GenBank/DDBJ databases">
        <title>Chromobacterium haemolyticum H5244.</title>
        <authorList>
            <person name="Gulvik C.A."/>
        </authorList>
    </citation>
    <scope>NUCLEOTIDE SEQUENCE [LARGE SCALE GENOMIC DNA]</scope>
    <source>
        <strain evidence="10 11">H5244</strain>
    </source>
</reference>
<dbReference type="FunFam" id="3.40.50.20:FF:000010">
    <property type="entry name" value="Propionyl-CoA carboxylase subunit alpha"/>
    <property type="match status" value="1"/>
</dbReference>
<dbReference type="Pfam" id="PF00289">
    <property type="entry name" value="Biotin_carb_N"/>
    <property type="match status" value="1"/>
</dbReference>
<dbReference type="PROSITE" id="PS50979">
    <property type="entry name" value="BC"/>
    <property type="match status" value="1"/>
</dbReference>
<dbReference type="AlphaFoldDB" id="A0A1W0D733"/>
<dbReference type="InterPro" id="IPR011764">
    <property type="entry name" value="Biotin_carboxylation_dom"/>
</dbReference>
<feature type="domain" description="Lipoyl-binding" evidence="7">
    <location>
        <begin position="575"/>
        <end position="650"/>
    </location>
</feature>
<evidence type="ECO:0000313" key="11">
    <source>
        <dbReference type="Proteomes" id="UP000192721"/>
    </source>
</evidence>
<keyword evidence="4 6" id="KW-0067">ATP-binding</keyword>
<dbReference type="InterPro" id="IPR000089">
    <property type="entry name" value="Biotin_lipoyl"/>
</dbReference>
<dbReference type="Pfam" id="PF02786">
    <property type="entry name" value="CPSase_L_D2"/>
    <property type="match status" value="1"/>
</dbReference>
<dbReference type="GO" id="GO:0016874">
    <property type="term" value="F:ligase activity"/>
    <property type="evidence" value="ECO:0007669"/>
    <property type="project" value="UniProtKB-KW"/>
</dbReference>
<dbReference type="RefSeq" id="WP_081554805.1">
    <property type="nucleotide sequence ID" value="NZ_MUKV01000004.1"/>
</dbReference>
<dbReference type="InterPro" id="IPR005479">
    <property type="entry name" value="CPAse_ATP-bd"/>
</dbReference>
<dbReference type="PROSITE" id="PS50975">
    <property type="entry name" value="ATP_GRASP"/>
    <property type="match status" value="1"/>
</dbReference>
<protein>
    <submittedName>
        <fullName evidence="10">Carbamoyl-phosphate synthase subunit L</fullName>
    </submittedName>
</protein>
<dbReference type="SUPFAM" id="SSF56059">
    <property type="entry name" value="Glutathione synthetase ATP-binding domain-like"/>
    <property type="match status" value="1"/>
</dbReference>
<dbReference type="Proteomes" id="UP000192721">
    <property type="component" value="Unassembled WGS sequence"/>
</dbReference>
<dbReference type="EMBL" id="MUKV01000004">
    <property type="protein sequence ID" value="OQS42743.1"/>
    <property type="molecule type" value="Genomic_DNA"/>
</dbReference>
<dbReference type="Gene3D" id="2.40.50.100">
    <property type="match status" value="1"/>
</dbReference>
<evidence type="ECO:0000256" key="2">
    <source>
        <dbReference type="ARBA" id="ARBA00022598"/>
    </source>
</evidence>
<dbReference type="GO" id="GO:0046872">
    <property type="term" value="F:metal ion binding"/>
    <property type="evidence" value="ECO:0007669"/>
    <property type="project" value="InterPro"/>
</dbReference>
<evidence type="ECO:0000256" key="1">
    <source>
        <dbReference type="ARBA" id="ARBA00001953"/>
    </source>
</evidence>
<keyword evidence="3 6" id="KW-0547">Nucleotide-binding</keyword>
<evidence type="ECO:0000256" key="6">
    <source>
        <dbReference type="PROSITE-ProRule" id="PRU00409"/>
    </source>
</evidence>
<dbReference type="InterPro" id="IPR016185">
    <property type="entry name" value="PreATP-grasp_dom_sf"/>
</dbReference>
<dbReference type="InterPro" id="IPR005482">
    <property type="entry name" value="Biotin_COase_C"/>
</dbReference>
<dbReference type="PROSITE" id="PS00867">
    <property type="entry name" value="CPSASE_2"/>
    <property type="match status" value="1"/>
</dbReference>
<dbReference type="CDD" id="cd06850">
    <property type="entry name" value="biotinyl_domain"/>
    <property type="match status" value="1"/>
</dbReference>
<accession>A0A1W0D733</accession>
<dbReference type="InterPro" id="IPR050856">
    <property type="entry name" value="Biotin_carboxylase_complex"/>
</dbReference>
<evidence type="ECO:0000259" key="9">
    <source>
        <dbReference type="PROSITE" id="PS50979"/>
    </source>
</evidence>
<feature type="domain" description="ATP-grasp" evidence="8">
    <location>
        <begin position="120"/>
        <end position="317"/>
    </location>
</feature>
<dbReference type="InterPro" id="IPR011761">
    <property type="entry name" value="ATP-grasp"/>
</dbReference>
<dbReference type="SUPFAM" id="SSF51230">
    <property type="entry name" value="Single hybrid motif"/>
    <property type="match status" value="1"/>
</dbReference>
<evidence type="ECO:0000259" key="7">
    <source>
        <dbReference type="PROSITE" id="PS50968"/>
    </source>
</evidence>
<dbReference type="InterPro" id="IPR011053">
    <property type="entry name" value="Single_hybrid_motif"/>
</dbReference>
<dbReference type="PROSITE" id="PS50968">
    <property type="entry name" value="BIOTINYL_LIPOYL"/>
    <property type="match status" value="1"/>
</dbReference>
<proteinExistence type="predicted"/>
<evidence type="ECO:0000256" key="3">
    <source>
        <dbReference type="ARBA" id="ARBA00022741"/>
    </source>
</evidence>
<keyword evidence="2" id="KW-0436">Ligase</keyword>
<dbReference type="Pfam" id="PF00364">
    <property type="entry name" value="Biotin_lipoyl"/>
    <property type="match status" value="1"/>
</dbReference>
<comment type="cofactor">
    <cofactor evidence="1">
        <name>biotin</name>
        <dbReference type="ChEBI" id="CHEBI:57586"/>
    </cofactor>
</comment>
<organism evidence="10 11">
    <name type="scientific">Chromobacterium haemolyticum</name>
    <dbReference type="NCBI Taxonomy" id="394935"/>
    <lineage>
        <taxon>Bacteria</taxon>
        <taxon>Pseudomonadati</taxon>
        <taxon>Pseudomonadota</taxon>
        <taxon>Betaproteobacteria</taxon>
        <taxon>Neisseriales</taxon>
        <taxon>Chromobacteriaceae</taxon>
        <taxon>Chromobacterium</taxon>
    </lineage>
</organism>
<dbReference type="SMART" id="SM00878">
    <property type="entry name" value="Biotin_carb_C"/>
    <property type="match status" value="1"/>
</dbReference>
<evidence type="ECO:0000313" key="10">
    <source>
        <dbReference type="EMBL" id="OQS42743.1"/>
    </source>
</evidence>
<dbReference type="PROSITE" id="PS00188">
    <property type="entry name" value="BIOTIN"/>
    <property type="match status" value="1"/>
</dbReference>
<dbReference type="PANTHER" id="PTHR18866:SF33">
    <property type="entry name" value="METHYLCROTONOYL-COA CARBOXYLASE SUBUNIT ALPHA, MITOCHONDRIAL-RELATED"/>
    <property type="match status" value="1"/>
</dbReference>
<evidence type="ECO:0000256" key="4">
    <source>
        <dbReference type="ARBA" id="ARBA00022840"/>
    </source>
</evidence>
<dbReference type="GO" id="GO:0005524">
    <property type="term" value="F:ATP binding"/>
    <property type="evidence" value="ECO:0007669"/>
    <property type="project" value="UniProtKB-UniRule"/>
</dbReference>
<dbReference type="SUPFAM" id="SSF51246">
    <property type="entry name" value="Rudiment single hybrid motif"/>
    <property type="match status" value="1"/>
</dbReference>
<name>A0A1W0D733_9NEIS</name>
<evidence type="ECO:0000259" key="8">
    <source>
        <dbReference type="PROSITE" id="PS50975"/>
    </source>
</evidence>
<sequence length="654" mass="69410">MFKRILIANRGEIARRIARSCRRLGIEHVAVYSTADADAAHLEGAAERRWIGEAPASASYLNGEAIIAAALASGCEAIHPGYGFLSENADFARAVTSAGLVFIGPDADTIAQMGDKARARQLMAAAGVPVTPGSTEATESYGLILESSAEIGYPVILKPVAGGGGKGMQVVWEEAALREAVDAAVRVGRSSFGDGRLLVERYIAQPRHLEVQVFGDSHGNVVHLFERECSLQRRHQKIIEEAPACAMPAATRAALLDTAVRGAAAIGYRNAGTFEFILAPDGQFYFLEVNTRLQVEHPVTEAVTGLDLVEWQLRVAAGEALPLRQEEIRADGHAIECRVYAEDPLREFAPMPGKALLARWPQGCRVDAAFDGGGGEVPAFYDPMLAKLIAHGGNRGAALDTLQAAARDTALPGLTSNLGFIDRLLREPRVRAGLLDTHLVDQLAAAPESAPVAEAVACAAAVELALNCAESSSPWQGGIGPHDRAALDPDAPLGRLSYRAGASRWQARLLERAGAHARVAVGERSLCVELSRDGELWRGEVDGLRWSALPCGDDMELTVGGHRLRLQAEQPEAAEADADAGQRVTSPMPGTVVALPVAVEQRVEANQVLAVVEAMKMENRIYAPRAGVVSALHCRVGDIVAADQVLVSVAADEV</sequence>
<dbReference type="FunFam" id="2.40.50.100:FF:000003">
    <property type="entry name" value="Acetyl-CoA carboxylase biotin carboxyl carrier protein"/>
    <property type="match status" value="1"/>
</dbReference>
<dbReference type="SUPFAM" id="SSF52440">
    <property type="entry name" value="PreATP-grasp domain"/>
    <property type="match status" value="1"/>
</dbReference>
<keyword evidence="5" id="KW-0092">Biotin</keyword>
<dbReference type="InterPro" id="IPR001882">
    <property type="entry name" value="Biotin_BS"/>
</dbReference>
<dbReference type="Gene3D" id="3.30.470.20">
    <property type="entry name" value="ATP-grasp fold, B domain"/>
    <property type="match status" value="1"/>
</dbReference>
<comment type="caution">
    <text evidence="10">The sequence shown here is derived from an EMBL/GenBank/DDBJ whole genome shotgun (WGS) entry which is preliminary data.</text>
</comment>